<dbReference type="GO" id="GO:0006998">
    <property type="term" value="P:nuclear envelope organization"/>
    <property type="evidence" value="ECO:0007669"/>
    <property type="project" value="EnsemblFungi"/>
</dbReference>
<dbReference type="OrthoDB" id="5961at2759"/>
<dbReference type="GO" id="GO:0006357">
    <property type="term" value="P:regulation of transcription by RNA polymerase II"/>
    <property type="evidence" value="ECO:0007669"/>
    <property type="project" value="EnsemblFungi"/>
</dbReference>
<dbReference type="RefSeq" id="XP_003959218.1">
    <property type="nucleotide sequence ID" value="XM_003959169.1"/>
</dbReference>
<dbReference type="InParanoid" id="H2B0D3"/>
<dbReference type="AlphaFoldDB" id="H2B0D3"/>
<dbReference type="GO" id="GO:0003682">
    <property type="term" value="F:chromatin binding"/>
    <property type="evidence" value="ECO:0007669"/>
    <property type="project" value="EnsemblFungi"/>
</dbReference>
<name>H2B0D3_KAZAF</name>
<dbReference type="PANTHER" id="PTHR28136:SF5">
    <property type="entry name" value="NUCLEUS EXPORT PROTEIN BRR6"/>
    <property type="match status" value="1"/>
</dbReference>
<keyword evidence="1" id="KW-0472">Membrane</keyword>
<dbReference type="KEGG" id="kaf:KAFR_0J00150"/>
<dbReference type="InterPro" id="IPR040202">
    <property type="entry name" value="Brl1/Brr6"/>
</dbReference>
<reference evidence="3 4" key="1">
    <citation type="journal article" date="2011" name="Proc. Natl. Acad. Sci. U.S.A.">
        <title>Evolutionary erosion of yeast sex chromosomes by mating-type switching accidents.</title>
        <authorList>
            <person name="Gordon J.L."/>
            <person name="Armisen D."/>
            <person name="Proux-Wera E."/>
            <person name="Oheigeartaigh S.S."/>
            <person name="Byrne K.P."/>
            <person name="Wolfe K.H."/>
        </authorList>
    </citation>
    <scope>NUCLEOTIDE SEQUENCE [LARGE SCALE GENOMIC DNA]</scope>
    <source>
        <strain evidence="4">ATCC 22294 / BCRC 22015 / CBS 2517 / CECT 1963 / NBRC 1671 / NRRL Y-8276</strain>
    </source>
</reference>
<evidence type="ECO:0000259" key="2">
    <source>
        <dbReference type="SMART" id="SM01042"/>
    </source>
</evidence>
<dbReference type="SMART" id="SM01042">
    <property type="entry name" value="Brr6_like_C_C"/>
    <property type="match status" value="1"/>
</dbReference>
<dbReference type="HOGENOM" id="CLU_107711_0_0_1"/>
<evidence type="ECO:0000313" key="3">
    <source>
        <dbReference type="EMBL" id="CCF60083.1"/>
    </source>
</evidence>
<dbReference type="STRING" id="1071382.H2B0D3"/>
<organism evidence="3 4">
    <name type="scientific">Kazachstania africana (strain ATCC 22294 / BCRC 22015 / CBS 2517 / CECT 1963 / NBRC 1671 / NRRL Y-8276)</name>
    <name type="common">Yeast</name>
    <name type="synonym">Kluyveromyces africanus</name>
    <dbReference type="NCBI Taxonomy" id="1071382"/>
    <lineage>
        <taxon>Eukaryota</taxon>
        <taxon>Fungi</taxon>
        <taxon>Dikarya</taxon>
        <taxon>Ascomycota</taxon>
        <taxon>Saccharomycotina</taxon>
        <taxon>Saccharomycetes</taxon>
        <taxon>Saccharomycetales</taxon>
        <taxon>Saccharomycetaceae</taxon>
        <taxon>Kazachstania</taxon>
    </lineage>
</organism>
<feature type="transmembrane region" description="Helical" evidence="1">
    <location>
        <begin position="48"/>
        <end position="70"/>
    </location>
</feature>
<keyword evidence="4" id="KW-1185">Reference proteome</keyword>
<dbReference type="eggNOG" id="KOG4503">
    <property type="taxonomic scope" value="Eukaryota"/>
</dbReference>
<dbReference type="GeneID" id="13883730"/>
<protein>
    <recommendedName>
        <fullName evidence="2">Brl1/Brr6 domain-containing protein</fullName>
    </recommendedName>
</protein>
<evidence type="ECO:0000256" key="1">
    <source>
        <dbReference type="SAM" id="Phobius"/>
    </source>
</evidence>
<dbReference type="EMBL" id="HE650830">
    <property type="protein sequence ID" value="CCF60083.1"/>
    <property type="molecule type" value="Genomic_DNA"/>
</dbReference>
<dbReference type="GO" id="GO:0055088">
    <property type="term" value="P:lipid homeostasis"/>
    <property type="evidence" value="ECO:0007669"/>
    <property type="project" value="EnsemblFungi"/>
</dbReference>
<feature type="domain" description="Brl1/Brr6" evidence="2">
    <location>
        <begin position="45"/>
        <end position="182"/>
    </location>
</feature>
<dbReference type="Pfam" id="PF10104">
    <property type="entry name" value="Brr6_like_C_C"/>
    <property type="match status" value="1"/>
</dbReference>
<gene>
    <name evidence="3" type="primary">KAFR0J00150</name>
    <name evidence="3" type="ORF">KAFR_0J00150</name>
</gene>
<dbReference type="Proteomes" id="UP000005220">
    <property type="component" value="Chromosome 10"/>
</dbReference>
<keyword evidence="1" id="KW-0812">Transmembrane</keyword>
<feature type="transmembrane region" description="Helical" evidence="1">
    <location>
        <begin position="160"/>
        <end position="184"/>
    </location>
</feature>
<evidence type="ECO:0000313" key="4">
    <source>
        <dbReference type="Proteomes" id="UP000005220"/>
    </source>
</evidence>
<keyword evidence="1" id="KW-1133">Transmembrane helix</keyword>
<dbReference type="InterPro" id="IPR018767">
    <property type="entry name" value="Brl1/Brr6_dom"/>
</dbReference>
<dbReference type="FunCoup" id="H2B0D3">
    <property type="interactions" value="24"/>
</dbReference>
<sequence>MDNGSRLISRYDDRLLKEQDKGLEQQPVLKLSHKNDSIWYNPKLIAEYVQLLFNTIITSFLLYLVIRFLIMINNDVHFRLEELKQVELSRISNCKSDYYNNECHMGEEIPALTNLCSKWYQCMNIDIETHRDLSESAKLWARILAEVINAFVSEISMRSLFFLLFTICSLVIVTNVAFGTYRVFHYNNTR</sequence>
<proteinExistence type="predicted"/>
<dbReference type="PANTHER" id="PTHR28136">
    <property type="entry name" value="NUCLEUS EXPORT PROTEIN BRR6"/>
    <property type="match status" value="1"/>
</dbReference>
<dbReference type="GO" id="GO:0031965">
    <property type="term" value="C:nuclear membrane"/>
    <property type="evidence" value="ECO:0007669"/>
    <property type="project" value="InterPro"/>
</dbReference>
<accession>H2B0D3</accession>